<protein>
    <recommendedName>
        <fullName evidence="4">Lipoprotein</fullName>
    </recommendedName>
</protein>
<dbReference type="Proteomes" id="UP000783796">
    <property type="component" value="Unassembled WGS sequence"/>
</dbReference>
<accession>A0A948TDD8</accession>
<dbReference type="AlphaFoldDB" id="A0A948TDD8"/>
<dbReference type="PANTHER" id="PTHR41339:SF1">
    <property type="entry name" value="SECRETED PROTEIN"/>
    <property type="match status" value="1"/>
</dbReference>
<dbReference type="InterPro" id="IPR011050">
    <property type="entry name" value="Pectin_lyase_fold/virulence"/>
</dbReference>
<comment type="caution">
    <text evidence="2">The sequence shown here is derived from an EMBL/GenBank/DDBJ whole genome shotgun (WGS) entry which is preliminary data.</text>
</comment>
<sequence length="786" mass="83897">MKKNWKLATLALATTGMMLTTACTDDNIGDSGIDDFACNLLNADITEDVTLKAGETYTLDGGIHVKNGATLKIEPGVKIEAKHDNKVDYILVEQGAKIDAQGTATQPIVMTSQKKEAGAWGGLHICGYAPTNVGTGTSEIGDATYGGDNADDNSGVLRYVRMEYTGYAFSEDKESNGITFYGVGSGTTVDYVQAFMGSDDGFEFFGGSVNIRHAVVTDCSDDSFDWTEGWNGKGQYLVAYQGSKDEIGYDCDCLMECDNHSTNFEATPTSFPTLANVTLVGNGGEKQGVRLRAGTKVNLYNTIITGKGQCLTVETAPTENALKNGESKLNYVTIGSGFTSKENIYTQSDFLAAGNNNEVKDLAPVLESFYVGTAEGGRNMSTADSFFDAAEYRGAVPSDNDWTAGWTAASGSKPQEIEELKGTVTSDVTLAAGKTYYLTGDYTVKSPATLTIEEGVTIIAKHDNVVDYILVEQGAKINAAGTAENPIVMTSEKKEAGAWGGLHICGKAPINVQGGKGTSEIGDAAYGGDDAADNSGKLSYIRLEYTGYAFSEDKEANGVTFYGVGNGTSVDHLQAYRGSDDGFEFFGGTVNVKYMVATSCSDDSFDWTEGWCGKGQFMVAYQENEETLGYDCDCLMECDSNDKDNSLTPVSHPVLSNLTLVGNGNDGRGVRLRAGTEVELYNAIITGKEQPLTVETDNTENALKNGISRLNYVEISGVLSSKQNIYTNDLFEAAEGNKTNATFELEDKFIGTADGGKDMSSDSFFTATDYKGAVTADDNWTAGWTL</sequence>
<evidence type="ECO:0008006" key="4">
    <source>
        <dbReference type="Google" id="ProtNLM"/>
    </source>
</evidence>
<reference evidence="2" key="2">
    <citation type="submission" date="2021-04" db="EMBL/GenBank/DDBJ databases">
        <authorList>
            <person name="Gilroy R."/>
        </authorList>
    </citation>
    <scope>NUCLEOTIDE SEQUENCE</scope>
    <source>
        <strain evidence="2">G4-2901</strain>
    </source>
</reference>
<dbReference type="PROSITE" id="PS51257">
    <property type="entry name" value="PROKAR_LIPOPROTEIN"/>
    <property type="match status" value="1"/>
</dbReference>
<reference evidence="2" key="1">
    <citation type="journal article" date="2021" name="PeerJ">
        <title>Extensive microbial diversity within the chicken gut microbiome revealed by metagenomics and culture.</title>
        <authorList>
            <person name="Gilroy R."/>
            <person name="Ravi A."/>
            <person name="Getino M."/>
            <person name="Pursley I."/>
            <person name="Horton D.L."/>
            <person name="Alikhan N.F."/>
            <person name="Baker D."/>
            <person name="Gharbi K."/>
            <person name="Hall N."/>
            <person name="Watson M."/>
            <person name="Adriaenssens E.M."/>
            <person name="Foster-Nyarko E."/>
            <person name="Jarju S."/>
            <person name="Secka A."/>
            <person name="Antonio M."/>
            <person name="Oren A."/>
            <person name="Chaudhuri R.R."/>
            <person name="La Ragione R."/>
            <person name="Hildebrand F."/>
            <person name="Pallen M.J."/>
        </authorList>
    </citation>
    <scope>NUCLEOTIDE SEQUENCE</scope>
    <source>
        <strain evidence="2">G4-2901</strain>
    </source>
</reference>
<feature type="signal peptide" evidence="1">
    <location>
        <begin position="1"/>
        <end position="22"/>
    </location>
</feature>
<gene>
    <name evidence="2" type="ORF">H9777_11065</name>
</gene>
<evidence type="ECO:0000313" key="3">
    <source>
        <dbReference type="Proteomes" id="UP000783796"/>
    </source>
</evidence>
<dbReference type="EMBL" id="JAHLFW010000089">
    <property type="protein sequence ID" value="MBU3838825.1"/>
    <property type="molecule type" value="Genomic_DNA"/>
</dbReference>
<dbReference type="PANTHER" id="PTHR41339">
    <property type="entry name" value="LIPL48"/>
    <property type="match status" value="1"/>
</dbReference>
<name>A0A948TDD8_9BACT</name>
<dbReference type="SUPFAM" id="SSF51126">
    <property type="entry name" value="Pectin lyase-like"/>
    <property type="match status" value="2"/>
</dbReference>
<evidence type="ECO:0000313" key="2">
    <source>
        <dbReference type="EMBL" id="MBU3838825.1"/>
    </source>
</evidence>
<keyword evidence="1" id="KW-0732">Signal</keyword>
<feature type="chain" id="PRO_5036982483" description="Lipoprotein" evidence="1">
    <location>
        <begin position="23"/>
        <end position="786"/>
    </location>
</feature>
<proteinExistence type="predicted"/>
<organism evidence="2 3">
    <name type="scientific">Candidatus Phocaeicola faecigallinarum</name>
    <dbReference type="NCBI Taxonomy" id="2838732"/>
    <lineage>
        <taxon>Bacteria</taxon>
        <taxon>Pseudomonadati</taxon>
        <taxon>Bacteroidota</taxon>
        <taxon>Bacteroidia</taxon>
        <taxon>Bacteroidales</taxon>
        <taxon>Bacteroidaceae</taxon>
        <taxon>Phocaeicola</taxon>
    </lineage>
</organism>
<evidence type="ECO:0000256" key="1">
    <source>
        <dbReference type="SAM" id="SignalP"/>
    </source>
</evidence>